<keyword evidence="1" id="KW-0175">Coiled coil</keyword>
<dbReference type="Proteomes" id="UP001251857">
    <property type="component" value="Unassembled WGS sequence"/>
</dbReference>
<evidence type="ECO:0000313" key="3">
    <source>
        <dbReference type="Proteomes" id="UP001251857"/>
    </source>
</evidence>
<dbReference type="SUPFAM" id="SSF47413">
    <property type="entry name" value="lambda repressor-like DNA-binding domains"/>
    <property type="match status" value="1"/>
</dbReference>
<dbReference type="EMBL" id="JAVRIB010000008">
    <property type="protein sequence ID" value="MDT0635073.1"/>
    <property type="molecule type" value="Genomic_DNA"/>
</dbReference>
<evidence type="ECO:0000256" key="1">
    <source>
        <dbReference type="SAM" id="Coils"/>
    </source>
</evidence>
<evidence type="ECO:0000313" key="2">
    <source>
        <dbReference type="EMBL" id="MDT0635073.1"/>
    </source>
</evidence>
<proteinExistence type="predicted"/>
<dbReference type="InterPro" id="IPR001387">
    <property type="entry name" value="Cro/C1-type_HTH"/>
</dbReference>
<gene>
    <name evidence="2" type="ORF">RM532_08885</name>
</gene>
<feature type="coiled-coil region" evidence="1">
    <location>
        <begin position="123"/>
        <end position="150"/>
    </location>
</feature>
<accession>A0ABU3C0H9</accession>
<sequence length="152" mass="17481">MARKYELSEADREAHKRLRAHFQQWKHRREQAGMPASQEIAAELMGRTQGAISHYLRPSNPAPIGAEITLEFARLFQVHPGEIRPDLPYPEIREESASYAADIDDPRIKALIQYFKGLTTEQQDEVIRDIQETKQRNESLLKQLLSISKDTG</sequence>
<name>A0ABU3C0H9_9GAMM</name>
<organism evidence="2 3">
    <name type="scientific">Spectribacter hydrogenoxidans</name>
    <dbReference type="NCBI Taxonomy" id="3075608"/>
    <lineage>
        <taxon>Bacteria</taxon>
        <taxon>Pseudomonadati</taxon>
        <taxon>Pseudomonadota</taxon>
        <taxon>Gammaproteobacteria</taxon>
        <taxon>Salinisphaerales</taxon>
        <taxon>Salinisphaeraceae</taxon>
        <taxon>Spectribacter</taxon>
    </lineage>
</organism>
<protein>
    <submittedName>
        <fullName evidence="2">Helix-turn-helix transcriptional regulator</fullName>
    </submittedName>
</protein>
<dbReference type="CDD" id="cd00093">
    <property type="entry name" value="HTH_XRE"/>
    <property type="match status" value="1"/>
</dbReference>
<dbReference type="InterPro" id="IPR010982">
    <property type="entry name" value="Lambda_DNA-bd_dom_sf"/>
</dbReference>
<dbReference type="Gene3D" id="1.10.260.40">
    <property type="entry name" value="lambda repressor-like DNA-binding domains"/>
    <property type="match status" value="1"/>
</dbReference>
<reference evidence="2 3" key="1">
    <citation type="submission" date="2023-09" db="EMBL/GenBank/DDBJ databases">
        <authorList>
            <person name="Rey-Velasco X."/>
        </authorList>
    </citation>
    <scope>NUCLEOTIDE SEQUENCE [LARGE SCALE GENOMIC DNA]</scope>
    <source>
        <strain evidence="2 3">W335</strain>
    </source>
</reference>
<dbReference type="RefSeq" id="WP_311652923.1">
    <property type="nucleotide sequence ID" value="NZ_JAVRIB010000008.1"/>
</dbReference>
<keyword evidence="3" id="KW-1185">Reference proteome</keyword>
<comment type="caution">
    <text evidence="2">The sequence shown here is derived from an EMBL/GenBank/DDBJ whole genome shotgun (WGS) entry which is preliminary data.</text>
</comment>